<gene>
    <name evidence="2" type="ORF">N320_09129</name>
</gene>
<keyword evidence="3" id="KW-1185">Reference proteome</keyword>
<dbReference type="Proteomes" id="UP000054064">
    <property type="component" value="Unassembled WGS sequence"/>
</dbReference>
<reference evidence="2 3" key="1">
    <citation type="submission" date="2014-04" db="EMBL/GenBank/DDBJ databases">
        <title>Genome evolution of avian class.</title>
        <authorList>
            <person name="Zhang G."/>
            <person name="Li C."/>
        </authorList>
    </citation>
    <scope>NUCLEOTIDE SEQUENCE [LARGE SCALE GENOMIC DNA]</scope>
    <source>
        <strain evidence="2">BGI_N320</strain>
    </source>
</reference>
<feature type="non-terminal residue" evidence="2">
    <location>
        <position position="1"/>
    </location>
</feature>
<dbReference type="AlphaFoldDB" id="A0A091H020"/>
<name>A0A091H020_BUCRH</name>
<evidence type="ECO:0000313" key="2">
    <source>
        <dbReference type="EMBL" id="KFO88142.1"/>
    </source>
</evidence>
<feature type="domain" description="TTC3/DZIP3/RBM44-like helical" evidence="1">
    <location>
        <begin position="29"/>
        <end position="78"/>
    </location>
</feature>
<accession>A0A091H020</accession>
<feature type="non-terminal residue" evidence="2">
    <location>
        <position position="80"/>
    </location>
</feature>
<evidence type="ECO:0000259" key="1">
    <source>
        <dbReference type="Pfam" id="PF24905"/>
    </source>
</evidence>
<organism evidence="2 3">
    <name type="scientific">Buceros rhinoceros silvestris</name>
    <dbReference type="NCBI Taxonomy" id="175836"/>
    <lineage>
        <taxon>Eukaryota</taxon>
        <taxon>Metazoa</taxon>
        <taxon>Chordata</taxon>
        <taxon>Craniata</taxon>
        <taxon>Vertebrata</taxon>
        <taxon>Euteleostomi</taxon>
        <taxon>Archelosauria</taxon>
        <taxon>Archosauria</taxon>
        <taxon>Dinosauria</taxon>
        <taxon>Saurischia</taxon>
        <taxon>Theropoda</taxon>
        <taxon>Coelurosauria</taxon>
        <taxon>Aves</taxon>
        <taxon>Neognathae</taxon>
        <taxon>Neoaves</taxon>
        <taxon>Telluraves</taxon>
        <taxon>Coraciimorphae</taxon>
        <taxon>Bucerotiformes</taxon>
        <taxon>Bucerotidae</taxon>
        <taxon>Buceros</taxon>
    </lineage>
</organism>
<dbReference type="Pfam" id="PF24905">
    <property type="entry name" value="TTC3_9th"/>
    <property type="match status" value="1"/>
</dbReference>
<proteinExistence type="predicted"/>
<dbReference type="InterPro" id="IPR056870">
    <property type="entry name" value="TTC3/DZIP3/RBM44-like_helical"/>
</dbReference>
<dbReference type="EMBL" id="KL516343">
    <property type="protein sequence ID" value="KFO88142.1"/>
    <property type="molecule type" value="Genomic_DNA"/>
</dbReference>
<evidence type="ECO:0000313" key="3">
    <source>
        <dbReference type="Proteomes" id="UP000054064"/>
    </source>
</evidence>
<sequence>ENLLKETSVTLSTKSHDTFISSNILNLSSFAKLMKKLQEIHPETSKDKIVDALVEVRKNNGGILCGLSLSAIMESVSKIL</sequence>
<protein>
    <submittedName>
        <fullName evidence="2">RNA-binding protein 44</fullName>
    </submittedName>
</protein>